<evidence type="ECO:0000259" key="5">
    <source>
        <dbReference type="Pfam" id="PF04253"/>
    </source>
</evidence>
<name>A0A8H4VRA0_9AGAR</name>
<protein>
    <submittedName>
        <fullName evidence="7">Uncharacterized protein</fullName>
    </submittedName>
</protein>
<dbReference type="Gene3D" id="1.20.930.40">
    <property type="entry name" value="Transferrin receptor-like, dimerisation domain"/>
    <property type="match status" value="1"/>
</dbReference>
<keyword evidence="4" id="KW-0472">Membrane</keyword>
<feature type="transmembrane region" description="Helical" evidence="4">
    <location>
        <begin position="1078"/>
        <end position="1097"/>
    </location>
</feature>
<dbReference type="SUPFAM" id="SSF53187">
    <property type="entry name" value="Zn-dependent exopeptidases"/>
    <property type="match status" value="1"/>
</dbReference>
<evidence type="ECO:0000313" key="7">
    <source>
        <dbReference type="EMBL" id="KAF4619498.1"/>
    </source>
</evidence>
<dbReference type="GO" id="GO:0004180">
    <property type="term" value="F:carboxypeptidase activity"/>
    <property type="evidence" value="ECO:0007669"/>
    <property type="project" value="TreeGrafter"/>
</dbReference>
<dbReference type="Gene3D" id="3.40.630.10">
    <property type="entry name" value="Zn peptidases"/>
    <property type="match status" value="1"/>
</dbReference>
<dbReference type="Gene3D" id="3.40.50.150">
    <property type="entry name" value="Vaccinia Virus protein VP39"/>
    <property type="match status" value="1"/>
</dbReference>
<keyword evidence="4" id="KW-0812">Transmembrane</keyword>
<dbReference type="InterPro" id="IPR029063">
    <property type="entry name" value="SAM-dependent_MTases_sf"/>
</dbReference>
<dbReference type="InterPro" id="IPR036757">
    <property type="entry name" value="TFR-like_dimer_dom_sf"/>
</dbReference>
<sequence length="1516" mass="168523">MAGDKGSTAPKTNSPWLPVPTQASTTKRKKQKTFIKHLALLSILFSVFLYFRAGKQVVQHGQHYGKKHPLFGKRAEEAFLSIPDGISAIKASRLFATKPHMAGTPGDLTTAKDFLKLLQTELGIAPPSEVPIFPAGTAESQHATRSIPRTHKPRAWIDTYFPVMNTPLERSLQIVDQNGTLIWEGSLVEKSDSTDPDAEKYFDDVPTFHGLSRGGDVTGHTVDGNYCTHDDYQQLVEDGKFKCRRLQIICLPAVKGGQELGAAGVLIYSDPRDDGHVTVENGYLPYPHGPARNPSSVQRGSVQFLSIYPGDPTTPGYPSYENSTRTEGSNIPLIPSLPISWENVATLFKTLASGDAYEGKLVRLVNNVDTRVIPIWNTMGVIPGFIKDEVVVVGNHRDAWVMGAADPSSGTASLHEVVRGLGHLLRNGWKPLRTIVIASWDAEEYGLIGSTEWGEDFADFIDENVVAYLNLDGSVSGSRFGASGSPLLSHFIRETAQVIPHPTDANRTLWDATRDTGDLFGNATMISPIDPMVIAMKDMEVAAADAIGVSPLGSGSDYTVFLQRNGIASTNGGFGSTLNDPVYHYHSIFDSERWQEVYADPGFHRHVAVAKHLGLQILRLSGSPVLPFNTTHYALELESYLSKVESLASQASLDVQFKSLKKSIGKLQKASIALDKERNDAQKDLEKLVKKLKKWHHRRRRLRMMIRRTFCRVKKMFGRQCACPHKGGKASKEMASENASFDHDVFVGMLLHQGLVEHKWFSTQQHPHHGHKFPLARLRKLIKRIRTANKKAATFERGFISEDGIKDREWYKHLAVAPGKWLGYGATTLPAITEAITFEKNSTLAQEEVARFQDLVDKLVANLKGLSPKSGGSTTPKSLLAVCPVKQVDCKFVLDRVRPLQQPYNMANDDLINLGLKALRVISVVLCLSLHIFTHERELVPLYASVPTARLLKKIVFTAVVASAAQPIRVSLKRNLLYTALALTLAPNATYWIAVWTARWRNPLLGPAVTQATTLAPLVFLLTTFVVEMDDAEARETTSRSPLINRLLRGSVTYLIAFQIYLRVWSRSSFLYSVSDNRLWLSLAGLFYTLWIASLSISTPKVPRGESVKSSAKKAKPATRRSFVDIQNKAAMIVAFNAFWWTVYNKFGNPILPHPLPYIHDHPTYPLQILSAEQSVTGLIAVGQVPPPSQELQENNEDLHSARYLRASHSILGGVWTHDKVQVLDNEPPITDSFGTPLGDSIYSAFVVQEAARLVDSTEAGKSGKWQNALIIGLGAGISATAFQRHGIATTIVEIDPAVYTAARTYFGLPDPGPGRVFLEDARGWAYRRRDEVDKGQNSTLYDIVIHDCFSGGGVPEHIFTLQFWSDLKTVMQPDAVLVVNFAGLIKSSPSLLIVNTLLRRFGQCRAFHDLFEELPEEKYGTEFVNMVIFCTNSYEPLTFRRSVKPDWLGSPLRRHVLQSMENREVNLTSLHDKSGDNRYILTDQRNPLGQLQEKQANHHWSVMRQVLSDTHWETF</sequence>
<proteinExistence type="inferred from homology"/>
<accession>A0A8H4VRA0</accession>
<dbReference type="PANTHER" id="PTHR10404">
    <property type="entry name" value="N-ACETYLATED-ALPHA-LINKED ACIDIC DIPEPTIDASE"/>
    <property type="match status" value="1"/>
</dbReference>
<keyword evidence="4" id="KW-1133">Transmembrane helix</keyword>
<feature type="domain" description="Peptidase M28" evidence="6">
    <location>
        <begin position="377"/>
        <end position="479"/>
    </location>
</feature>
<dbReference type="SUPFAM" id="SSF53335">
    <property type="entry name" value="S-adenosyl-L-methionine-dependent methyltransferases"/>
    <property type="match status" value="1"/>
</dbReference>
<dbReference type="FunFam" id="3.40.630.10:FF:000101">
    <property type="entry name" value="N-acetylated alpha-linked acidic dipeptidase like 1"/>
    <property type="match status" value="1"/>
</dbReference>
<reference evidence="7 8" key="1">
    <citation type="submission" date="2019-12" db="EMBL/GenBank/DDBJ databases">
        <authorList>
            <person name="Floudas D."/>
            <person name="Bentzer J."/>
            <person name="Ahren D."/>
            <person name="Johansson T."/>
            <person name="Persson P."/>
            <person name="Tunlid A."/>
        </authorList>
    </citation>
    <scope>NUCLEOTIDE SEQUENCE [LARGE SCALE GENOMIC DNA]</scope>
    <source>
        <strain evidence="7 8">CBS 102.39</strain>
    </source>
</reference>
<dbReference type="Pfam" id="PF04389">
    <property type="entry name" value="Peptidase_M28"/>
    <property type="match status" value="1"/>
</dbReference>
<feature type="region of interest" description="Disordered" evidence="3">
    <location>
        <begin position="1"/>
        <end position="25"/>
    </location>
</feature>
<dbReference type="InterPro" id="IPR046450">
    <property type="entry name" value="PA_dom_sf"/>
</dbReference>
<dbReference type="EMBL" id="JAACJL010000016">
    <property type="protein sequence ID" value="KAF4619498.1"/>
    <property type="molecule type" value="Genomic_DNA"/>
</dbReference>
<gene>
    <name evidence="7" type="ORF">D9613_005168</name>
</gene>
<keyword evidence="2" id="KW-0175">Coiled coil</keyword>
<feature type="compositionally biased region" description="Polar residues" evidence="3">
    <location>
        <begin position="9"/>
        <end position="25"/>
    </location>
</feature>
<keyword evidence="8" id="KW-1185">Reference proteome</keyword>
<feature type="transmembrane region" description="Helical" evidence="4">
    <location>
        <begin position="976"/>
        <end position="998"/>
    </location>
</feature>
<organism evidence="7 8">
    <name type="scientific">Agrocybe pediades</name>
    <dbReference type="NCBI Taxonomy" id="84607"/>
    <lineage>
        <taxon>Eukaryota</taxon>
        <taxon>Fungi</taxon>
        <taxon>Dikarya</taxon>
        <taxon>Basidiomycota</taxon>
        <taxon>Agaricomycotina</taxon>
        <taxon>Agaricomycetes</taxon>
        <taxon>Agaricomycetidae</taxon>
        <taxon>Agaricales</taxon>
        <taxon>Agaricineae</taxon>
        <taxon>Strophariaceae</taxon>
        <taxon>Agrocybe</taxon>
    </lineage>
</organism>
<comment type="caution">
    <text evidence="7">The sequence shown here is derived from an EMBL/GenBank/DDBJ whole genome shotgun (WGS) entry which is preliminary data.</text>
</comment>
<dbReference type="SUPFAM" id="SSF52025">
    <property type="entry name" value="PA domain"/>
    <property type="match status" value="1"/>
</dbReference>
<comment type="similarity">
    <text evidence="1">Belongs to the peptidase M28 family. M28B subfamily.</text>
</comment>
<evidence type="ECO:0000256" key="3">
    <source>
        <dbReference type="SAM" id="MobiDB-lite"/>
    </source>
</evidence>
<dbReference type="Gene3D" id="3.50.30.30">
    <property type="match status" value="1"/>
</dbReference>
<feature type="transmembrane region" description="Helical" evidence="4">
    <location>
        <begin position="1004"/>
        <end position="1027"/>
    </location>
</feature>
<dbReference type="InterPro" id="IPR007365">
    <property type="entry name" value="TFR-like_dimer_dom"/>
</dbReference>
<feature type="transmembrane region" description="Helical" evidence="4">
    <location>
        <begin position="1047"/>
        <end position="1066"/>
    </location>
</feature>
<dbReference type="CDD" id="cd08022">
    <property type="entry name" value="M28_PSMA_like"/>
    <property type="match status" value="1"/>
</dbReference>
<feature type="transmembrane region" description="Helical" evidence="4">
    <location>
        <begin position="34"/>
        <end position="51"/>
    </location>
</feature>
<dbReference type="Pfam" id="PF04253">
    <property type="entry name" value="TFR_dimer"/>
    <property type="match status" value="1"/>
</dbReference>
<evidence type="ECO:0000256" key="1">
    <source>
        <dbReference type="ARBA" id="ARBA00005634"/>
    </source>
</evidence>
<evidence type="ECO:0000256" key="2">
    <source>
        <dbReference type="SAM" id="Coils"/>
    </source>
</evidence>
<dbReference type="NCBIfam" id="NF037959">
    <property type="entry name" value="MFS_SpdSyn"/>
    <property type="match status" value="1"/>
</dbReference>
<evidence type="ECO:0000259" key="6">
    <source>
        <dbReference type="Pfam" id="PF04389"/>
    </source>
</evidence>
<dbReference type="PANTHER" id="PTHR10404:SF46">
    <property type="entry name" value="VACUOLAR PROTEIN SORTING-ASSOCIATED PROTEIN 70"/>
    <property type="match status" value="1"/>
</dbReference>
<dbReference type="InterPro" id="IPR007484">
    <property type="entry name" value="Peptidase_M28"/>
</dbReference>
<feature type="coiled-coil region" evidence="2">
    <location>
        <begin position="671"/>
        <end position="698"/>
    </location>
</feature>
<feature type="domain" description="Transferrin receptor-like dimerisation" evidence="5">
    <location>
        <begin position="780"/>
        <end position="863"/>
    </location>
</feature>
<evidence type="ECO:0000256" key="4">
    <source>
        <dbReference type="SAM" id="Phobius"/>
    </source>
</evidence>
<dbReference type="Proteomes" id="UP000521872">
    <property type="component" value="Unassembled WGS sequence"/>
</dbReference>
<dbReference type="SUPFAM" id="SSF47672">
    <property type="entry name" value="Transferrin receptor-like dimerisation domain"/>
    <property type="match status" value="2"/>
</dbReference>
<dbReference type="InterPro" id="IPR039373">
    <property type="entry name" value="Peptidase_M28B"/>
</dbReference>
<evidence type="ECO:0000313" key="8">
    <source>
        <dbReference type="Proteomes" id="UP000521872"/>
    </source>
</evidence>